<evidence type="ECO:0000256" key="1">
    <source>
        <dbReference type="SAM" id="MobiDB-lite"/>
    </source>
</evidence>
<comment type="caution">
    <text evidence="2">The sequence shown here is derived from an EMBL/GenBank/DDBJ whole genome shotgun (WGS) entry which is preliminary data.</text>
</comment>
<protein>
    <submittedName>
        <fullName evidence="2">Uncharacterized protein</fullName>
    </submittedName>
</protein>
<evidence type="ECO:0000313" key="3">
    <source>
        <dbReference type="Proteomes" id="UP000288096"/>
    </source>
</evidence>
<keyword evidence="3" id="KW-1185">Reference proteome</keyword>
<dbReference type="AlphaFoldDB" id="A0A401FXJ1"/>
<sequence length="67" mass="7541">MPETAPPAAQTEWNTRQETLIRIVKQHQQGNARQGLKDLEKVTGKIFRFRQPAPDGGTGRFQGRQPA</sequence>
<feature type="region of interest" description="Disordered" evidence="1">
    <location>
        <begin position="48"/>
        <end position="67"/>
    </location>
</feature>
<name>A0A401FXJ1_9BACT</name>
<organism evidence="2 3">
    <name type="scientific">Desulfonema ishimotonii</name>
    <dbReference type="NCBI Taxonomy" id="45657"/>
    <lineage>
        <taxon>Bacteria</taxon>
        <taxon>Pseudomonadati</taxon>
        <taxon>Thermodesulfobacteriota</taxon>
        <taxon>Desulfobacteria</taxon>
        <taxon>Desulfobacterales</taxon>
        <taxon>Desulfococcaceae</taxon>
        <taxon>Desulfonema</taxon>
    </lineage>
</organism>
<accession>A0A401FXJ1</accession>
<dbReference type="EMBL" id="BEXT01000001">
    <property type="protein sequence ID" value="GBC61666.1"/>
    <property type="molecule type" value="Genomic_DNA"/>
</dbReference>
<reference evidence="3" key="1">
    <citation type="submission" date="2017-11" db="EMBL/GenBank/DDBJ databases">
        <authorList>
            <person name="Watanabe M."/>
            <person name="Kojima H."/>
        </authorList>
    </citation>
    <scope>NUCLEOTIDE SEQUENCE [LARGE SCALE GENOMIC DNA]</scope>
    <source>
        <strain evidence="3">Tokyo 01</strain>
    </source>
</reference>
<gene>
    <name evidence="2" type="ORF">DENIS_2628</name>
</gene>
<dbReference type="Proteomes" id="UP000288096">
    <property type="component" value="Unassembled WGS sequence"/>
</dbReference>
<evidence type="ECO:0000313" key="2">
    <source>
        <dbReference type="EMBL" id="GBC61666.1"/>
    </source>
</evidence>
<proteinExistence type="predicted"/>
<reference evidence="3" key="2">
    <citation type="submission" date="2019-01" db="EMBL/GenBank/DDBJ databases">
        <title>Genome sequence of Desulfonema ishimotonii strain Tokyo 01.</title>
        <authorList>
            <person name="Fukui M."/>
        </authorList>
    </citation>
    <scope>NUCLEOTIDE SEQUENCE [LARGE SCALE GENOMIC DNA]</scope>
    <source>
        <strain evidence="3">Tokyo 01</strain>
    </source>
</reference>